<dbReference type="Pfam" id="PF13855">
    <property type="entry name" value="LRR_8"/>
    <property type="match status" value="1"/>
</dbReference>
<accession>A0A7M7NPQ2</accession>
<dbReference type="CDD" id="cd21340">
    <property type="entry name" value="PPP1R42"/>
    <property type="match status" value="1"/>
</dbReference>
<dbReference type="SUPFAM" id="SSF52058">
    <property type="entry name" value="L domain-like"/>
    <property type="match status" value="1"/>
</dbReference>
<keyword evidence="4" id="KW-1185">Reference proteome</keyword>
<evidence type="ECO:0000313" key="4">
    <source>
        <dbReference type="Proteomes" id="UP000007110"/>
    </source>
</evidence>
<keyword evidence="1" id="KW-0433">Leucine-rich repeat</keyword>
<evidence type="ECO:0000256" key="2">
    <source>
        <dbReference type="ARBA" id="ARBA00022737"/>
    </source>
</evidence>
<dbReference type="InParanoid" id="A0A7M7NPQ2"/>
<evidence type="ECO:0000313" key="3">
    <source>
        <dbReference type="EnsemblMetazoa" id="XP_030838758"/>
    </source>
</evidence>
<dbReference type="PROSITE" id="PS51450">
    <property type="entry name" value="LRR"/>
    <property type="match status" value="4"/>
</dbReference>
<sequence>MVKLTIDLIARSSASARKKKDEGLSTYLKKLTHLYFSEKSIDEIDDLSQCRSLSVLYLYDNNISVIKNLGFAGNLTHLYLQNNQITRLENLTPLHKLSKLYVGGNKIAVLEGLEKLQELKELHMEHQRLPSGERLLFEPRTLVALSMGLQVLNISGNGLDDISELGILRNIMQFVASDNKLRDMRALSALIGSWPKIWRLELVGNPVCNKAKYRDRVIVMNSKLAILDGREVSDTEKNFLMSWKEAKDAKKRQRIEDATRIMESNQEYIMQPQRELPPVLPPNGSRWNRTAALNKVYMMPGMVGGKKKFDAVVAKSHMPASAPHGTRTNPLDSLTLGRKSYTDLERPSRNMPIPPQPPVFLPDEHGMNGYPNGEPDFNLTGHVISIS</sequence>
<organism evidence="3 4">
    <name type="scientific">Strongylocentrotus purpuratus</name>
    <name type="common">Purple sea urchin</name>
    <dbReference type="NCBI Taxonomy" id="7668"/>
    <lineage>
        <taxon>Eukaryota</taxon>
        <taxon>Metazoa</taxon>
        <taxon>Echinodermata</taxon>
        <taxon>Eleutherozoa</taxon>
        <taxon>Echinozoa</taxon>
        <taxon>Echinoidea</taxon>
        <taxon>Euechinoidea</taxon>
        <taxon>Echinacea</taxon>
        <taxon>Camarodonta</taxon>
        <taxon>Echinidea</taxon>
        <taxon>Strongylocentrotidae</taxon>
        <taxon>Strongylocentrotus</taxon>
    </lineage>
</organism>
<dbReference type="SMART" id="SM00365">
    <property type="entry name" value="LRR_SD22"/>
    <property type="match status" value="4"/>
</dbReference>
<reference evidence="3" key="2">
    <citation type="submission" date="2021-01" db="UniProtKB">
        <authorList>
            <consortium name="EnsemblMetazoa"/>
        </authorList>
    </citation>
    <scope>IDENTIFICATION</scope>
</reference>
<dbReference type="PANTHER" id="PTHR46652:SF3">
    <property type="entry name" value="LEUCINE-RICH REPEAT-CONTAINING PROTEIN 9"/>
    <property type="match status" value="1"/>
</dbReference>
<proteinExistence type="predicted"/>
<dbReference type="RefSeq" id="XP_030838758.1">
    <property type="nucleotide sequence ID" value="XM_030982898.1"/>
</dbReference>
<dbReference type="GeneID" id="581134"/>
<dbReference type="FunCoup" id="A0A7M7NPQ2">
    <property type="interactions" value="457"/>
</dbReference>
<dbReference type="AlphaFoldDB" id="A0A7M7NPQ2"/>
<dbReference type="InterPro" id="IPR032675">
    <property type="entry name" value="LRR_dom_sf"/>
</dbReference>
<name>A0A7M7NPQ2_STRPU</name>
<dbReference type="Proteomes" id="UP000007110">
    <property type="component" value="Unassembled WGS sequence"/>
</dbReference>
<dbReference type="CTD" id="286187"/>
<keyword evidence="2" id="KW-0677">Repeat</keyword>
<dbReference type="OrthoDB" id="10262005at2759"/>
<dbReference type="InterPro" id="IPR050836">
    <property type="entry name" value="SDS22/Internalin_LRR"/>
</dbReference>
<evidence type="ECO:0000256" key="1">
    <source>
        <dbReference type="ARBA" id="ARBA00022614"/>
    </source>
</evidence>
<dbReference type="OMA" id="RRFLMNW"/>
<reference evidence="4" key="1">
    <citation type="submission" date="2015-02" db="EMBL/GenBank/DDBJ databases">
        <title>Genome sequencing for Strongylocentrotus purpuratus.</title>
        <authorList>
            <person name="Murali S."/>
            <person name="Liu Y."/>
            <person name="Vee V."/>
            <person name="English A."/>
            <person name="Wang M."/>
            <person name="Skinner E."/>
            <person name="Han Y."/>
            <person name="Muzny D.M."/>
            <person name="Worley K.C."/>
            <person name="Gibbs R.A."/>
        </authorList>
    </citation>
    <scope>NUCLEOTIDE SEQUENCE</scope>
</reference>
<dbReference type="KEGG" id="spu:581134"/>
<dbReference type="Gene3D" id="3.80.10.10">
    <property type="entry name" value="Ribonuclease Inhibitor"/>
    <property type="match status" value="2"/>
</dbReference>
<protein>
    <recommendedName>
        <fullName evidence="5">Protein phosphatase 1 regulatory subunit 42</fullName>
    </recommendedName>
</protein>
<evidence type="ECO:0008006" key="5">
    <source>
        <dbReference type="Google" id="ProtNLM"/>
    </source>
</evidence>
<dbReference type="PANTHER" id="PTHR46652">
    <property type="entry name" value="LEUCINE-RICH REPEAT AND IQ DOMAIN-CONTAINING PROTEIN 1-RELATED"/>
    <property type="match status" value="1"/>
</dbReference>
<dbReference type="InterPro" id="IPR001611">
    <property type="entry name" value="Leu-rich_rpt"/>
</dbReference>
<dbReference type="EnsemblMetazoa" id="XM_030982898">
    <property type="protein sequence ID" value="XP_030838758"/>
    <property type="gene ID" value="LOC581134"/>
</dbReference>